<gene>
    <name evidence="2" type="ORF">SERLA73DRAFT_147401</name>
</gene>
<sequence length="80" mass="8827">ATALAPRDSERGGPRFSPVGQGCGEQTEAIVPIPILPIFDSSIRPIKNGYLRVKFYTQTSLISLVRCGVQRKVIVYLPRK</sequence>
<dbReference type="Proteomes" id="UP000008063">
    <property type="component" value="Unassembled WGS sequence"/>
</dbReference>
<evidence type="ECO:0000313" key="3">
    <source>
        <dbReference type="Proteomes" id="UP000008063"/>
    </source>
</evidence>
<reference evidence="3" key="1">
    <citation type="journal article" date="2011" name="Science">
        <title>The plant cell wall-decomposing machinery underlies the functional diversity of forest fungi.</title>
        <authorList>
            <person name="Eastwood D.C."/>
            <person name="Floudas D."/>
            <person name="Binder M."/>
            <person name="Majcherczyk A."/>
            <person name="Schneider P."/>
            <person name="Aerts A."/>
            <person name="Asiegbu F.O."/>
            <person name="Baker S.E."/>
            <person name="Barry K."/>
            <person name="Bendiksby M."/>
            <person name="Blumentritt M."/>
            <person name="Coutinho P.M."/>
            <person name="Cullen D."/>
            <person name="de Vries R.P."/>
            <person name="Gathman A."/>
            <person name="Goodell B."/>
            <person name="Henrissat B."/>
            <person name="Ihrmark K."/>
            <person name="Kauserud H."/>
            <person name="Kohler A."/>
            <person name="LaButti K."/>
            <person name="Lapidus A."/>
            <person name="Lavin J.L."/>
            <person name="Lee Y.-H."/>
            <person name="Lindquist E."/>
            <person name="Lilly W."/>
            <person name="Lucas S."/>
            <person name="Morin E."/>
            <person name="Murat C."/>
            <person name="Oguiza J.A."/>
            <person name="Park J."/>
            <person name="Pisabarro A.G."/>
            <person name="Riley R."/>
            <person name="Rosling A."/>
            <person name="Salamov A."/>
            <person name="Schmidt O."/>
            <person name="Schmutz J."/>
            <person name="Skrede I."/>
            <person name="Stenlid J."/>
            <person name="Wiebenga A."/>
            <person name="Xie X."/>
            <person name="Kuees U."/>
            <person name="Hibbett D.S."/>
            <person name="Hoffmeister D."/>
            <person name="Hoegberg N."/>
            <person name="Martin F."/>
            <person name="Grigoriev I.V."/>
            <person name="Watkinson S.C."/>
        </authorList>
    </citation>
    <scope>NUCLEOTIDE SEQUENCE [LARGE SCALE GENOMIC DNA]</scope>
    <source>
        <strain evidence="3">strain S7.3</strain>
    </source>
</reference>
<dbReference type="AlphaFoldDB" id="F8QH96"/>
<dbReference type="HOGENOM" id="CLU_2729352_0_0_1"/>
<evidence type="ECO:0000313" key="2">
    <source>
        <dbReference type="EMBL" id="EGN92345.1"/>
    </source>
</evidence>
<proteinExistence type="predicted"/>
<feature type="region of interest" description="Disordered" evidence="1">
    <location>
        <begin position="1"/>
        <end position="23"/>
    </location>
</feature>
<evidence type="ECO:0000256" key="1">
    <source>
        <dbReference type="SAM" id="MobiDB-lite"/>
    </source>
</evidence>
<organism evidence="3">
    <name type="scientific">Serpula lacrymans var. lacrymans (strain S7.3)</name>
    <name type="common">Dry rot fungus</name>
    <dbReference type="NCBI Taxonomy" id="936435"/>
    <lineage>
        <taxon>Eukaryota</taxon>
        <taxon>Fungi</taxon>
        <taxon>Dikarya</taxon>
        <taxon>Basidiomycota</taxon>
        <taxon>Agaricomycotina</taxon>
        <taxon>Agaricomycetes</taxon>
        <taxon>Agaricomycetidae</taxon>
        <taxon>Boletales</taxon>
        <taxon>Coniophorineae</taxon>
        <taxon>Serpulaceae</taxon>
        <taxon>Serpula</taxon>
    </lineage>
</organism>
<name>F8QH96_SERL3</name>
<feature type="non-terminal residue" evidence="2">
    <location>
        <position position="1"/>
    </location>
</feature>
<accession>F8QH96</accession>
<protein>
    <submittedName>
        <fullName evidence="2">Uncharacterized protein</fullName>
    </submittedName>
</protein>
<dbReference type="InParanoid" id="F8QH96"/>
<keyword evidence="3" id="KW-1185">Reference proteome</keyword>
<dbReference type="EMBL" id="GL945507">
    <property type="protein sequence ID" value="EGN92345.1"/>
    <property type="molecule type" value="Genomic_DNA"/>
</dbReference>